<sequence length="50" mass="5534">MPEKTEKVFQTACTLVSFQPANGSLKAQSITKKQPALPSPSVYPFCKSYR</sequence>
<evidence type="ECO:0000313" key="2">
    <source>
        <dbReference type="Proteomes" id="UP000004088"/>
    </source>
</evidence>
<dbReference type="HOGENOM" id="CLU_3118755_0_0_4"/>
<accession>F0F1P4</accession>
<dbReference type="EMBL" id="AEWV01000040">
    <property type="protein sequence ID" value="EGC16659.1"/>
    <property type="molecule type" value="Genomic_DNA"/>
</dbReference>
<name>F0F1P4_9NEIS</name>
<keyword evidence="2" id="KW-1185">Reference proteome</keyword>
<proteinExistence type="predicted"/>
<dbReference type="Proteomes" id="UP000004088">
    <property type="component" value="Unassembled WGS sequence"/>
</dbReference>
<comment type="caution">
    <text evidence="1">The sequence shown here is derived from an EMBL/GenBank/DDBJ whole genome shotgun (WGS) entry which is preliminary data.</text>
</comment>
<protein>
    <submittedName>
        <fullName evidence="1">Uncharacterized protein</fullName>
    </submittedName>
</protein>
<organism evidence="1 2">
    <name type="scientific">Kingella denitrificans ATCC 33394</name>
    <dbReference type="NCBI Taxonomy" id="888741"/>
    <lineage>
        <taxon>Bacteria</taxon>
        <taxon>Pseudomonadati</taxon>
        <taxon>Pseudomonadota</taxon>
        <taxon>Betaproteobacteria</taxon>
        <taxon>Neisseriales</taxon>
        <taxon>Neisseriaceae</taxon>
        <taxon>Kingella</taxon>
    </lineage>
</organism>
<dbReference type="STRING" id="888741.HMPREF9098_2029"/>
<evidence type="ECO:0000313" key="1">
    <source>
        <dbReference type="EMBL" id="EGC16659.1"/>
    </source>
</evidence>
<reference evidence="1 2" key="1">
    <citation type="submission" date="2011-01" db="EMBL/GenBank/DDBJ databases">
        <authorList>
            <person name="Muzny D."/>
            <person name="Qin X."/>
            <person name="Deng J."/>
            <person name="Jiang H."/>
            <person name="Liu Y."/>
            <person name="Qu J."/>
            <person name="Song X.-Z."/>
            <person name="Zhang L."/>
            <person name="Thornton R."/>
            <person name="Coyle M."/>
            <person name="Francisco L."/>
            <person name="Jackson L."/>
            <person name="Javaid M."/>
            <person name="Korchina V."/>
            <person name="Kovar C."/>
            <person name="Mata R."/>
            <person name="Mathew T."/>
            <person name="Ngo R."/>
            <person name="Nguyen L."/>
            <person name="Nguyen N."/>
            <person name="Okwuonu G."/>
            <person name="Ongeri F."/>
            <person name="Pham C."/>
            <person name="Simmons D."/>
            <person name="Wilczek-Boney K."/>
            <person name="Hale W."/>
            <person name="Jakkamsetti A."/>
            <person name="Pham P."/>
            <person name="Ruth R."/>
            <person name="San Lucas F."/>
            <person name="Warren J."/>
            <person name="Zhang J."/>
            <person name="Zhao Z."/>
            <person name="Zhou C."/>
            <person name="Zhu D."/>
            <person name="Lee S."/>
            <person name="Bess C."/>
            <person name="Blankenburg K."/>
            <person name="Forbes L."/>
            <person name="Fu Q."/>
            <person name="Gubbala S."/>
            <person name="Hirani K."/>
            <person name="Jayaseelan J.C."/>
            <person name="Lara F."/>
            <person name="Munidasa M."/>
            <person name="Palculict T."/>
            <person name="Patil S."/>
            <person name="Pu L.-L."/>
            <person name="Saada N."/>
            <person name="Tang L."/>
            <person name="Weissenberger G."/>
            <person name="Zhu Y."/>
            <person name="Hemphill L."/>
            <person name="Shang Y."/>
            <person name="Youmans B."/>
            <person name="Ayvaz T."/>
            <person name="Ross M."/>
            <person name="Santibanez J."/>
            <person name="Aqrawi P."/>
            <person name="Gross S."/>
            <person name="Joshi V."/>
            <person name="Fowler G."/>
            <person name="Nazareth L."/>
            <person name="Reid J."/>
            <person name="Worley K."/>
            <person name="Petrosino J."/>
            <person name="Highlander S."/>
            <person name="Gibbs R."/>
        </authorList>
    </citation>
    <scope>NUCLEOTIDE SEQUENCE [LARGE SCALE GENOMIC DNA]</scope>
    <source>
        <strain evidence="1 2">ATCC 33394</strain>
    </source>
</reference>
<dbReference type="AlphaFoldDB" id="F0F1P4"/>
<gene>
    <name evidence="1" type="ORF">HMPREF9098_2029</name>
</gene>